<feature type="chain" id="PRO_5038727545" evidence="4">
    <location>
        <begin position="23"/>
        <end position="196"/>
    </location>
</feature>
<dbReference type="OrthoDB" id="9776801at2"/>
<gene>
    <name evidence="5" type="ORF">IJ22_10840</name>
</gene>
<dbReference type="PANTHER" id="PTHR33376">
    <property type="match status" value="1"/>
</dbReference>
<feature type="signal peptide" evidence="4">
    <location>
        <begin position="1"/>
        <end position="22"/>
    </location>
</feature>
<dbReference type="STRING" id="162209.IJ22_10840"/>
<keyword evidence="3 4" id="KW-0732">Signal</keyword>
<reference evidence="5 6" key="2">
    <citation type="journal article" date="2016" name="Genome Announc.">
        <title>Complete Genome Sequences of Two Interactive Moderate Thermophiles, Paenibacillus napthalenovorans 32O-Y and Paenibacillus sp. 32O-W.</title>
        <authorList>
            <person name="Butler R.R.III."/>
            <person name="Wang J."/>
            <person name="Stark B.C."/>
            <person name="Pombert J.F."/>
        </authorList>
    </citation>
    <scope>NUCLEOTIDE SEQUENCE [LARGE SCALE GENOMIC DNA]</scope>
    <source>
        <strain evidence="5 6">32O-Y</strain>
    </source>
</reference>
<protein>
    <submittedName>
        <fullName evidence="5">ABC transporter substrate-binding protein</fullName>
    </submittedName>
</protein>
<dbReference type="GO" id="GO:0055085">
    <property type="term" value="P:transmembrane transport"/>
    <property type="evidence" value="ECO:0007669"/>
    <property type="project" value="InterPro"/>
</dbReference>
<sequence precursor="true">MKRKRMQRWGVLVLAAVLLVIAACGSSGTPGAQPAGASSNDAVPLVVKITSCTSHDPITYSMEQFKQKHEAKMDGRFKVEVYPSCQLGSSDQMVQQVIAGNVHIFVTPTAFLSGIEPLMTVIDLPYLFPDVRAATEYLNAEGKRALEDKLNAKGISAPPEFHKELVEASEQVYTKLYARVPDSKEWIDHIKEHFAK</sequence>
<keyword evidence="2" id="KW-0813">Transport</keyword>
<dbReference type="InterPro" id="IPR038404">
    <property type="entry name" value="TRAP_DctP_sf"/>
</dbReference>
<dbReference type="KEGG" id="pnp:IJ22_10840"/>
<organism evidence="5 6">
    <name type="scientific">Paenibacillus naphthalenovorans</name>
    <dbReference type="NCBI Taxonomy" id="162209"/>
    <lineage>
        <taxon>Bacteria</taxon>
        <taxon>Bacillati</taxon>
        <taxon>Bacillota</taxon>
        <taxon>Bacilli</taxon>
        <taxon>Bacillales</taxon>
        <taxon>Paenibacillaceae</taxon>
        <taxon>Paenibacillus</taxon>
    </lineage>
</organism>
<dbReference type="PANTHER" id="PTHR33376:SF7">
    <property type="entry name" value="C4-DICARBOXYLATE-BINDING PROTEIN DCTB"/>
    <property type="match status" value="1"/>
</dbReference>
<keyword evidence="6" id="KW-1185">Reference proteome</keyword>
<evidence type="ECO:0000313" key="6">
    <source>
        <dbReference type="Proteomes" id="UP000061660"/>
    </source>
</evidence>
<proteinExistence type="inferred from homology"/>
<dbReference type="RefSeq" id="WP_054820049.1">
    <property type="nucleotide sequence ID" value="NZ_CP013652.1"/>
</dbReference>
<comment type="similarity">
    <text evidence="1">Belongs to the bacterial solute-binding protein 7 family.</text>
</comment>
<dbReference type="Gene3D" id="3.40.190.170">
    <property type="entry name" value="Bacterial extracellular solute-binding protein, family 7"/>
    <property type="match status" value="1"/>
</dbReference>
<reference evidence="6" key="1">
    <citation type="submission" date="2015-12" db="EMBL/GenBank/DDBJ databases">
        <title>Complete genome sequences of two moderately thermophilic Paenibacillus species.</title>
        <authorList>
            <person name="Butler R.III."/>
            <person name="Wang J."/>
            <person name="Stark B.C."/>
            <person name="Pombert J.-F."/>
        </authorList>
    </citation>
    <scope>NUCLEOTIDE SEQUENCE [LARGE SCALE GENOMIC DNA]</scope>
    <source>
        <strain evidence="6">32O-Y</strain>
    </source>
</reference>
<dbReference type="Pfam" id="PF03480">
    <property type="entry name" value="DctP"/>
    <property type="match status" value="1"/>
</dbReference>
<evidence type="ECO:0000256" key="4">
    <source>
        <dbReference type="SAM" id="SignalP"/>
    </source>
</evidence>
<dbReference type="PATRIC" id="fig|162209.4.peg.1153"/>
<evidence type="ECO:0000313" key="5">
    <source>
        <dbReference type="EMBL" id="ALS21462.1"/>
    </source>
</evidence>
<evidence type="ECO:0000256" key="2">
    <source>
        <dbReference type="ARBA" id="ARBA00022448"/>
    </source>
</evidence>
<accession>A0A0U2VL27</accession>
<dbReference type="PROSITE" id="PS51257">
    <property type="entry name" value="PROKAR_LIPOPROTEIN"/>
    <property type="match status" value="1"/>
</dbReference>
<dbReference type="AlphaFoldDB" id="A0A0U2VL27"/>
<dbReference type="EMBL" id="CP013652">
    <property type="protein sequence ID" value="ALS21462.1"/>
    <property type="molecule type" value="Genomic_DNA"/>
</dbReference>
<dbReference type="InterPro" id="IPR018389">
    <property type="entry name" value="DctP_fam"/>
</dbReference>
<name>A0A0U2VL27_9BACL</name>
<dbReference type="NCBIfam" id="NF037995">
    <property type="entry name" value="TRAP_S1"/>
    <property type="match status" value="1"/>
</dbReference>
<evidence type="ECO:0000256" key="3">
    <source>
        <dbReference type="ARBA" id="ARBA00022729"/>
    </source>
</evidence>
<dbReference type="Proteomes" id="UP000061660">
    <property type="component" value="Chromosome"/>
</dbReference>
<evidence type="ECO:0000256" key="1">
    <source>
        <dbReference type="ARBA" id="ARBA00009023"/>
    </source>
</evidence>